<dbReference type="InterPro" id="IPR012347">
    <property type="entry name" value="Ferritin-like"/>
</dbReference>
<proteinExistence type="predicted"/>
<accession>A0A1H9CS49</accession>
<dbReference type="RefSeq" id="WP_091352589.1">
    <property type="nucleotide sequence ID" value="NZ_AP025284.1"/>
</dbReference>
<name>A0A1H9CS49_9GAMM</name>
<dbReference type="OrthoDB" id="9789947at2"/>
<organism evidence="1 2">
    <name type="scientific">Amphritea atlantica</name>
    <dbReference type="NCBI Taxonomy" id="355243"/>
    <lineage>
        <taxon>Bacteria</taxon>
        <taxon>Pseudomonadati</taxon>
        <taxon>Pseudomonadota</taxon>
        <taxon>Gammaproteobacteria</taxon>
        <taxon>Oceanospirillales</taxon>
        <taxon>Oceanospirillaceae</taxon>
        <taxon>Amphritea</taxon>
    </lineage>
</organism>
<dbReference type="Pfam" id="PF05138">
    <property type="entry name" value="PaaA_PaaC"/>
    <property type="match status" value="1"/>
</dbReference>
<dbReference type="InterPro" id="IPR052703">
    <property type="entry name" value="Aromatic_CoA_ox/epox"/>
</dbReference>
<gene>
    <name evidence="1" type="ORF">SAMN03080615_00132</name>
</gene>
<dbReference type="PANTHER" id="PTHR30458">
    <property type="entry name" value="PHENYLACETIC ACID DEGRADATION PROTEIN PAA"/>
    <property type="match status" value="1"/>
</dbReference>
<dbReference type="AlphaFoldDB" id="A0A1H9CS49"/>
<dbReference type="NCBIfam" id="TIGR02158">
    <property type="entry name" value="PA_CoA_Oxy3"/>
    <property type="match status" value="1"/>
</dbReference>
<evidence type="ECO:0000313" key="2">
    <source>
        <dbReference type="Proteomes" id="UP000198749"/>
    </source>
</evidence>
<dbReference type="PIRSF" id="PIRSF037834">
    <property type="entry name" value="PA_CoA_Oase3"/>
    <property type="match status" value="1"/>
</dbReference>
<keyword evidence="2" id="KW-1185">Reference proteome</keyword>
<dbReference type="InterPro" id="IPR009078">
    <property type="entry name" value="Ferritin-like_SF"/>
</dbReference>
<reference evidence="2" key="1">
    <citation type="submission" date="2016-10" db="EMBL/GenBank/DDBJ databases">
        <authorList>
            <person name="Varghese N."/>
            <person name="Submissions S."/>
        </authorList>
    </citation>
    <scope>NUCLEOTIDE SEQUENCE [LARGE SCALE GENOMIC DNA]</scope>
    <source>
        <strain evidence="2">DSM 18887</strain>
    </source>
</reference>
<sequence>MSDQIKQATQEYATRLGDDSVVLGHRISEWVSYGPFLEEDIAYGNVALDYIGRARMFYTYAAELADDGRDEDDFAYMRNDREYRNLLLMELPKGDFAYSQVRQLFADVYYTLMLPELLQSKDETLSAIAAKAIKETKYHLRRSRDWVLRLGDGTDESHQRAQKAVDQLWGYTHELFDMDETEQLLADAGIGVDVAGLRDRWLEMISAILTEATLTVPEDSWAVRGGRIGYHTENLGHMLTEMQIVHRSHPGCKW</sequence>
<dbReference type="PANTHER" id="PTHR30458:SF0">
    <property type="entry name" value="1,2-PHENYLACETYL-COA EPOXIDASE, SUBUNIT C"/>
    <property type="match status" value="1"/>
</dbReference>
<dbReference type="EMBL" id="FOGB01000001">
    <property type="protein sequence ID" value="SEQ03951.1"/>
    <property type="molecule type" value="Genomic_DNA"/>
</dbReference>
<evidence type="ECO:0000313" key="1">
    <source>
        <dbReference type="EMBL" id="SEQ03951.1"/>
    </source>
</evidence>
<dbReference type="Gene3D" id="1.20.1260.10">
    <property type="match status" value="1"/>
</dbReference>
<dbReference type="InterPro" id="IPR007814">
    <property type="entry name" value="PaaA_PaaC"/>
</dbReference>
<dbReference type="GO" id="GO:0005829">
    <property type="term" value="C:cytosol"/>
    <property type="evidence" value="ECO:0007669"/>
    <property type="project" value="TreeGrafter"/>
</dbReference>
<protein>
    <submittedName>
        <fullName evidence="1">Ring-1,2-phenylacetyl-CoA epoxidase subunit PaaC</fullName>
    </submittedName>
</protein>
<dbReference type="InterPro" id="IPR011882">
    <property type="entry name" value="PaaC"/>
</dbReference>
<dbReference type="SUPFAM" id="SSF47240">
    <property type="entry name" value="Ferritin-like"/>
    <property type="match status" value="1"/>
</dbReference>
<dbReference type="GO" id="GO:0010124">
    <property type="term" value="P:phenylacetate catabolic process"/>
    <property type="evidence" value="ECO:0007669"/>
    <property type="project" value="InterPro"/>
</dbReference>
<dbReference type="Proteomes" id="UP000198749">
    <property type="component" value="Unassembled WGS sequence"/>
</dbReference>
<dbReference type="STRING" id="355243.SAMN03080615_00132"/>